<evidence type="ECO:0000313" key="1">
    <source>
        <dbReference type="EMBL" id="PCF94319.1"/>
    </source>
</evidence>
<reference evidence="2" key="1">
    <citation type="submission" date="2017-09" db="EMBL/GenBank/DDBJ databases">
        <authorList>
            <person name="Cho G.-S."/>
            <person name="Oguntoyinbo F.A."/>
            <person name="Cnockaert M."/>
            <person name="Kabisch J."/>
            <person name="Neve H."/>
            <person name="Bockelmann W."/>
            <person name="Wenning M."/>
            <person name="Franz C.M."/>
            <person name="Vandamme P."/>
        </authorList>
    </citation>
    <scope>NUCLEOTIDE SEQUENCE [LARGE SCALE GENOMIC DNA]</scope>
    <source>
        <strain evidence="2">MBT G8648</strain>
    </source>
</reference>
<name>A0A2A4HIY4_9GAMM</name>
<keyword evidence="2" id="KW-1185">Reference proteome</keyword>
<dbReference type="EMBL" id="NWUX01000020">
    <property type="protein sequence ID" value="PCF94319.1"/>
    <property type="molecule type" value="Genomic_DNA"/>
</dbReference>
<proteinExistence type="predicted"/>
<comment type="caution">
    <text evidence="1">The sequence shown here is derived from an EMBL/GenBank/DDBJ whole genome shotgun (WGS) entry which is preliminary data.</text>
</comment>
<dbReference type="Proteomes" id="UP000218677">
    <property type="component" value="Unassembled WGS sequence"/>
</dbReference>
<dbReference type="RefSeq" id="WP_096653712.1">
    <property type="nucleotide sequence ID" value="NZ_NWUX01000020.1"/>
</dbReference>
<sequence>MSINRMLSDWFSAALRNFRRARLLAQKVSHMKLKITGLLILIALVAGCASAPRGNSSWIGGARYHLIDIQGEPYFLDQGTGSVYSIKKHDDGKFDIHQRVGRVGYMKDAL</sequence>
<dbReference type="AlphaFoldDB" id="A0A2A4HIY4"/>
<gene>
    <name evidence="1" type="ORF">CPA45_17405</name>
</gene>
<protein>
    <submittedName>
        <fullName evidence="1">Uncharacterized protein</fullName>
    </submittedName>
</protein>
<organism evidence="1 2">
    <name type="scientific">Vreelandella nigrificans</name>
    <dbReference type="NCBI Taxonomy" id="2042704"/>
    <lineage>
        <taxon>Bacteria</taxon>
        <taxon>Pseudomonadati</taxon>
        <taxon>Pseudomonadota</taxon>
        <taxon>Gammaproteobacteria</taxon>
        <taxon>Oceanospirillales</taxon>
        <taxon>Halomonadaceae</taxon>
        <taxon>Vreelandella</taxon>
    </lineage>
</organism>
<accession>A0A2A4HIY4</accession>
<evidence type="ECO:0000313" key="2">
    <source>
        <dbReference type="Proteomes" id="UP000218677"/>
    </source>
</evidence>